<sequence>MATALIVVLTAVLGNWASTAGQTAGAAAGANAEAYAKLCTSVAAVITPYAVPESAEPNTKILEEARALKFSLNHPAATKELNDPTKTDRKKLTPNGEAAAVTSDSNFTEVQARAKAAAALEKTTDFAKVKPDAANADLIHSTLNIISEIETTASAATKINPQATTQAANRFLNQALYGADNEDNSIKIAISAGGKTRIKLCGQTGNANDDSQAGSSLKHDIMCVCAVHTDSNGETACATFTNVLDKAANNDAELQDDWIKLKERCKQLSKPTRPTAAGLRAAAAAATTYIAASASGDGKYSHLLGKTTDHANTGCSGDDTAGNGPCVYYGRQTADAINFPVQWIEHMLQAAEKIDEAENQARQRTTLAERLTELNRTLAATAVAAMKRPSVLHTNGGDQAHAPAGKKRADVP</sequence>
<dbReference type="GO" id="GO:0098552">
    <property type="term" value="C:side of membrane"/>
    <property type="evidence" value="ECO:0007669"/>
    <property type="project" value="UniProtKB-KW"/>
</dbReference>
<keyword evidence="6" id="KW-0472">Membrane</keyword>
<proteinExistence type="predicted"/>
<evidence type="ECO:0000256" key="4">
    <source>
        <dbReference type="ARBA" id="ARBA00022622"/>
    </source>
</evidence>
<dbReference type="VEuPathDB" id="TriTrypDB:Tb927.3.150"/>
<evidence type="ECO:0000256" key="1">
    <source>
        <dbReference type="ARBA" id="ARBA00002523"/>
    </source>
</evidence>
<dbReference type="EMBL" id="KC612902">
    <property type="protein sequence ID" value="AGH60333.1"/>
    <property type="molecule type" value="Genomic_DNA"/>
</dbReference>
<feature type="region of interest" description="Disordered" evidence="9">
    <location>
        <begin position="73"/>
        <end position="100"/>
    </location>
</feature>
<dbReference type="Pfam" id="PF13206">
    <property type="entry name" value="VSG_B"/>
    <property type="match status" value="1"/>
</dbReference>
<dbReference type="InterPro" id="IPR025932">
    <property type="entry name" value="Trypano_VSG_B_N_dom"/>
</dbReference>
<evidence type="ECO:0000259" key="11">
    <source>
        <dbReference type="Pfam" id="PF13206"/>
    </source>
</evidence>
<accession>M4SVB7</accession>
<name>M4SVB7_9TRYP</name>
<evidence type="ECO:0000256" key="9">
    <source>
        <dbReference type="SAM" id="MobiDB-lite"/>
    </source>
</evidence>
<dbReference type="GO" id="GO:0005886">
    <property type="term" value="C:plasma membrane"/>
    <property type="evidence" value="ECO:0007669"/>
    <property type="project" value="UniProtKB-SubCell"/>
</dbReference>
<keyword evidence="3" id="KW-1003">Cell membrane</keyword>
<protein>
    <submittedName>
        <fullName evidence="12">Variant surface glycoprotein 1401</fullName>
    </submittedName>
</protein>
<keyword evidence="8" id="KW-0449">Lipoprotein</keyword>
<keyword evidence="5 10" id="KW-0732">Signal</keyword>
<evidence type="ECO:0000256" key="5">
    <source>
        <dbReference type="ARBA" id="ARBA00022729"/>
    </source>
</evidence>
<feature type="signal peptide" evidence="10">
    <location>
        <begin position="1"/>
        <end position="21"/>
    </location>
</feature>
<evidence type="ECO:0000256" key="6">
    <source>
        <dbReference type="ARBA" id="ARBA00023136"/>
    </source>
</evidence>
<evidence type="ECO:0000256" key="2">
    <source>
        <dbReference type="ARBA" id="ARBA00004609"/>
    </source>
</evidence>
<reference evidence="12" key="2">
    <citation type="journal article" date="2014" name="Mol. Biochem. Parasitol.">
        <title>Capturing the variant surface glycoprotein repertoire (the VSGnome) of Trypanosoma brucei Lister 427.</title>
        <authorList>
            <person name="Cross G.A."/>
            <person name="Kim H.S."/>
            <person name="Wickstead B."/>
        </authorList>
    </citation>
    <scope>NUCLEOTIDE SEQUENCE</scope>
    <source>
        <strain evidence="12">Lister 427</strain>
    </source>
</reference>
<evidence type="ECO:0000256" key="10">
    <source>
        <dbReference type="SAM" id="SignalP"/>
    </source>
</evidence>
<feature type="chain" id="PRO_5004057602" evidence="10">
    <location>
        <begin position="22"/>
        <end position="412"/>
    </location>
</feature>
<feature type="compositionally biased region" description="Basic and acidic residues" evidence="9">
    <location>
        <begin position="80"/>
        <end position="91"/>
    </location>
</feature>
<feature type="domain" description="Trypanosome variant surface glycoprotein B-type N-terminal" evidence="11">
    <location>
        <begin position="20"/>
        <end position="372"/>
    </location>
</feature>
<comment type="subcellular location">
    <subcellularLocation>
        <location evidence="2">Cell membrane</location>
        <topology evidence="2">Lipid-anchor</topology>
        <topology evidence="2">GPI-anchor</topology>
    </subcellularLocation>
</comment>
<comment type="function">
    <text evidence="1">VSG forms a coat on the surface of the parasite. The trypanosome evades the immune response of the host by expressing a series of antigenically distinct VSGs from an estimated 1000 VSG genes.</text>
</comment>
<evidence type="ECO:0000313" key="12">
    <source>
        <dbReference type="EMBL" id="AGH60333.1"/>
    </source>
</evidence>
<feature type="region of interest" description="Disordered" evidence="9">
    <location>
        <begin position="387"/>
        <end position="412"/>
    </location>
</feature>
<evidence type="ECO:0000256" key="7">
    <source>
        <dbReference type="ARBA" id="ARBA00023180"/>
    </source>
</evidence>
<evidence type="ECO:0000256" key="3">
    <source>
        <dbReference type="ARBA" id="ARBA00022475"/>
    </source>
</evidence>
<keyword evidence="7" id="KW-0325">Glycoprotein</keyword>
<evidence type="ECO:0000256" key="8">
    <source>
        <dbReference type="ARBA" id="ARBA00023288"/>
    </source>
</evidence>
<organism evidence="12">
    <name type="scientific">Trypanosoma brucei</name>
    <dbReference type="NCBI Taxonomy" id="5691"/>
    <lineage>
        <taxon>Eukaryota</taxon>
        <taxon>Discoba</taxon>
        <taxon>Euglenozoa</taxon>
        <taxon>Kinetoplastea</taxon>
        <taxon>Metakinetoplastina</taxon>
        <taxon>Trypanosomatida</taxon>
        <taxon>Trypanosomatidae</taxon>
        <taxon>Trypanosoma</taxon>
    </lineage>
</organism>
<dbReference type="AlphaFoldDB" id="M4SVB7"/>
<reference evidence="12" key="1">
    <citation type="submission" date="2013-02" db="EMBL/GenBank/DDBJ databases">
        <authorList>
            <person name="Cross G.A.M."/>
            <person name="Kim H.-S."/>
            <person name="Wickstead B."/>
        </authorList>
    </citation>
    <scope>NUCLEOTIDE SEQUENCE</scope>
    <source>
        <strain evidence="12">Lister 427</strain>
    </source>
</reference>
<dbReference type="VEuPathDB" id="TriTrypDB:Tb427_000166300"/>
<keyword evidence="4" id="KW-0336">GPI-anchor</keyword>